<gene>
    <name evidence="11" type="primary">LOC105052718</name>
</gene>
<evidence type="ECO:0000256" key="4">
    <source>
        <dbReference type="ARBA" id="ARBA00022722"/>
    </source>
</evidence>
<sequence>MDLDPHQEPTTTRRHKCSACYQQFKKKEHLVDHMRVSYHSIHEPKCGVCNKHCRTLASVREHLTGPLPKRHCAEIFASRGCDLCLNILDSPNALRLHEELCRLSPAYHGNMTMCIVENYARAEMDVPSLSMGSNGNQDPEVVAMDCEMVGGGSDGSLDLCARVCLIDENENVIFHSYVKPIIPVTNFRFAFGNSFRFEITGITEDHLVDGMSLLEVNKKIEKILYNGESISRARLEGGKASILVGHDLDHDLDCLKMNYPLHLIRDTAQYRPLKRTNDSVGFSLKYLTQTYLGYEIQNGTHDPYEDCVAALRLYKRMRSQIHQTEFLMSNESNVTFHTRTINCFDPSRLKELVKMSPDDLLSMSVADYRCWCLDRRQNS</sequence>
<dbReference type="GO" id="GO:0008408">
    <property type="term" value="F:3'-5' exonuclease activity"/>
    <property type="evidence" value="ECO:0007669"/>
    <property type="project" value="InterPro"/>
</dbReference>
<evidence type="ECO:0000256" key="1">
    <source>
        <dbReference type="ARBA" id="ARBA00004123"/>
    </source>
</evidence>
<keyword evidence="8" id="KW-0863">Zinc-finger</keyword>
<reference evidence="11" key="1">
    <citation type="submission" date="2025-08" db="UniProtKB">
        <authorList>
            <consortium name="RefSeq"/>
        </authorList>
    </citation>
    <scope>IDENTIFICATION</scope>
</reference>
<dbReference type="GO" id="GO:0008270">
    <property type="term" value="F:zinc ion binding"/>
    <property type="evidence" value="ECO:0007669"/>
    <property type="project" value="UniProtKB-KW"/>
</dbReference>
<evidence type="ECO:0000256" key="3">
    <source>
        <dbReference type="ARBA" id="ARBA00016937"/>
    </source>
</evidence>
<keyword evidence="5" id="KW-0378">Hydrolase</keyword>
<dbReference type="AlphaFoldDB" id="A0A6I9RT44"/>
<dbReference type="RefSeq" id="XP_010931943.1">
    <property type="nucleotide sequence ID" value="XM_010933641.3"/>
</dbReference>
<comment type="subcellular location">
    <subcellularLocation>
        <location evidence="1">Nucleus</location>
    </subcellularLocation>
</comment>
<accession>A0A6I9RT44</accession>
<dbReference type="InterPro" id="IPR013087">
    <property type="entry name" value="Znf_C2H2_type"/>
</dbReference>
<evidence type="ECO:0000256" key="5">
    <source>
        <dbReference type="ARBA" id="ARBA00022801"/>
    </source>
</evidence>
<keyword evidence="4" id="KW-0540">Nuclease</keyword>
<dbReference type="OrthoDB" id="8191639at2759"/>
<keyword evidence="7" id="KW-0539">Nucleus</keyword>
<dbReference type="InterPro" id="IPR012337">
    <property type="entry name" value="RNaseH-like_sf"/>
</dbReference>
<dbReference type="GO" id="GO:0003676">
    <property type="term" value="F:nucleic acid binding"/>
    <property type="evidence" value="ECO:0007669"/>
    <property type="project" value="InterPro"/>
</dbReference>
<comment type="similarity">
    <text evidence="2">Belongs to the REXO4 family.</text>
</comment>
<evidence type="ECO:0000313" key="10">
    <source>
        <dbReference type="Proteomes" id="UP000504607"/>
    </source>
</evidence>
<evidence type="ECO:0000256" key="8">
    <source>
        <dbReference type="PROSITE-ProRule" id="PRU00042"/>
    </source>
</evidence>
<keyword evidence="8" id="KW-0479">Metal-binding</keyword>
<evidence type="ECO:0000313" key="11">
    <source>
        <dbReference type="RefSeq" id="XP_010931943.1"/>
    </source>
</evidence>
<keyword evidence="6" id="KW-0269">Exonuclease</keyword>
<dbReference type="InterPro" id="IPR047021">
    <property type="entry name" value="REXO1/3/4-like"/>
</dbReference>
<proteinExistence type="inferred from homology"/>
<dbReference type="CDD" id="cd06144">
    <property type="entry name" value="REX4_like"/>
    <property type="match status" value="1"/>
</dbReference>
<dbReference type="GO" id="GO:0005634">
    <property type="term" value="C:nucleus"/>
    <property type="evidence" value="ECO:0007669"/>
    <property type="project" value="UniProtKB-SubCell"/>
</dbReference>
<dbReference type="InParanoid" id="A0A6I9RT44"/>
<evidence type="ECO:0000259" key="9">
    <source>
        <dbReference type="PROSITE" id="PS50157"/>
    </source>
</evidence>
<dbReference type="PROSITE" id="PS00028">
    <property type="entry name" value="ZINC_FINGER_C2H2_1"/>
    <property type="match status" value="1"/>
</dbReference>
<dbReference type="InterPro" id="IPR037431">
    <property type="entry name" value="REX4_DEDDh_dom"/>
</dbReference>
<protein>
    <recommendedName>
        <fullName evidence="3">RNA exonuclease 4</fullName>
    </recommendedName>
</protein>
<evidence type="ECO:0000256" key="2">
    <source>
        <dbReference type="ARBA" id="ARBA00010489"/>
    </source>
</evidence>
<dbReference type="PANTHER" id="PTHR12801:SF123">
    <property type="entry name" value="RNA EXONUCLEASE 4"/>
    <property type="match status" value="1"/>
</dbReference>
<dbReference type="Gene3D" id="3.30.420.10">
    <property type="entry name" value="Ribonuclease H-like superfamily/Ribonuclease H"/>
    <property type="match status" value="1"/>
</dbReference>
<feature type="domain" description="C2H2-type" evidence="9">
    <location>
        <begin position="15"/>
        <end position="44"/>
    </location>
</feature>
<dbReference type="PANTHER" id="PTHR12801">
    <property type="entry name" value="RNA EXONUCLEASE REXO1 / RECO3 FAMILY MEMBER-RELATED"/>
    <property type="match status" value="1"/>
</dbReference>
<evidence type="ECO:0000256" key="7">
    <source>
        <dbReference type="ARBA" id="ARBA00023242"/>
    </source>
</evidence>
<keyword evidence="10" id="KW-1185">Reference proteome</keyword>
<dbReference type="SUPFAM" id="SSF53098">
    <property type="entry name" value="Ribonuclease H-like"/>
    <property type="match status" value="1"/>
</dbReference>
<evidence type="ECO:0000256" key="6">
    <source>
        <dbReference type="ARBA" id="ARBA00022839"/>
    </source>
</evidence>
<dbReference type="PROSITE" id="PS50157">
    <property type="entry name" value="ZINC_FINGER_C2H2_2"/>
    <property type="match status" value="1"/>
</dbReference>
<dbReference type="GeneID" id="105052718"/>
<keyword evidence="8" id="KW-0862">Zinc</keyword>
<dbReference type="SMART" id="SM00355">
    <property type="entry name" value="ZnF_C2H2"/>
    <property type="match status" value="2"/>
</dbReference>
<dbReference type="KEGG" id="egu:105052718"/>
<dbReference type="GO" id="GO:0006364">
    <property type="term" value="P:rRNA processing"/>
    <property type="evidence" value="ECO:0007669"/>
    <property type="project" value="InterPro"/>
</dbReference>
<dbReference type="Proteomes" id="UP000504607">
    <property type="component" value="Chromosome 10"/>
</dbReference>
<organism evidence="10 11">
    <name type="scientific">Elaeis guineensis var. tenera</name>
    <name type="common">Oil palm</name>
    <dbReference type="NCBI Taxonomy" id="51953"/>
    <lineage>
        <taxon>Eukaryota</taxon>
        <taxon>Viridiplantae</taxon>
        <taxon>Streptophyta</taxon>
        <taxon>Embryophyta</taxon>
        <taxon>Tracheophyta</taxon>
        <taxon>Spermatophyta</taxon>
        <taxon>Magnoliopsida</taxon>
        <taxon>Liliopsida</taxon>
        <taxon>Arecaceae</taxon>
        <taxon>Arecoideae</taxon>
        <taxon>Cocoseae</taxon>
        <taxon>Elaeidinae</taxon>
        <taxon>Elaeis</taxon>
    </lineage>
</organism>
<name>A0A6I9RT44_ELAGV</name>
<dbReference type="InterPro" id="IPR013520">
    <property type="entry name" value="Ribonucl_H"/>
</dbReference>
<dbReference type="InterPro" id="IPR036397">
    <property type="entry name" value="RNaseH_sf"/>
</dbReference>
<dbReference type="Pfam" id="PF00929">
    <property type="entry name" value="RNase_T"/>
    <property type="match status" value="1"/>
</dbReference>
<dbReference type="SMART" id="SM00479">
    <property type="entry name" value="EXOIII"/>
    <property type="match status" value="1"/>
</dbReference>